<reference evidence="1 2" key="1">
    <citation type="submission" date="2020-08" db="EMBL/GenBank/DDBJ databases">
        <title>Functional genomics of gut bacteria from endangered species of beetles.</title>
        <authorList>
            <person name="Carlos-Shanley C."/>
        </authorList>
    </citation>
    <scope>NUCLEOTIDE SEQUENCE [LARGE SCALE GENOMIC DNA]</scope>
    <source>
        <strain evidence="1 2">S00070</strain>
    </source>
</reference>
<protein>
    <recommendedName>
        <fullName evidence="3">DUF4249 domain-containing protein</fullName>
    </recommendedName>
</protein>
<proteinExistence type="predicted"/>
<sequence length="292" mass="32889">MKIQYLLLVVIVLFFTSCNDDLLTVVEDVDNIPSSTAPTIEAFICPQDTIHQVRLNYTRPIVGTSKYEEWFANVGKAIITISDGTQTATFNKPLNSGFGVFTLKAKNFKVEAGKTYTLKITTYDGQQAEATCTIPLNNVDLKTITVKETGTSSVYGDKNYNVSWDDIPNEANHYSIFVFSKTINTSPKGVVNVYATSEYPEHSITDENNDGKRLTSTNNFYLSKRQNLYGGDYRVWEIQVLNTDIHYYRYHKDLAENALSQDNPFVEPISIYSNIKGGFGIFAAYNRTSVIY</sequence>
<dbReference type="Proteomes" id="UP000524404">
    <property type="component" value="Unassembled WGS sequence"/>
</dbReference>
<name>A0A841EJI4_9BACT</name>
<comment type="caution">
    <text evidence="1">The sequence shown here is derived from an EMBL/GenBank/DDBJ whole genome shotgun (WGS) entry which is preliminary data.</text>
</comment>
<accession>A0A841EJI4</accession>
<organism evidence="1 2">
    <name type="scientific">Arcicella rosea</name>
    <dbReference type="NCBI Taxonomy" id="502909"/>
    <lineage>
        <taxon>Bacteria</taxon>
        <taxon>Pseudomonadati</taxon>
        <taxon>Bacteroidota</taxon>
        <taxon>Cytophagia</taxon>
        <taxon>Cytophagales</taxon>
        <taxon>Flectobacillaceae</taxon>
        <taxon>Arcicella</taxon>
    </lineage>
</organism>
<dbReference type="InterPro" id="IPR025345">
    <property type="entry name" value="DUF4249"/>
</dbReference>
<dbReference type="EMBL" id="JACHKT010000012">
    <property type="protein sequence ID" value="MBB6003335.1"/>
    <property type="molecule type" value="Genomic_DNA"/>
</dbReference>
<dbReference type="RefSeq" id="WP_184133754.1">
    <property type="nucleotide sequence ID" value="NZ_JACHKT010000012.1"/>
</dbReference>
<dbReference type="PROSITE" id="PS51257">
    <property type="entry name" value="PROKAR_LIPOPROTEIN"/>
    <property type="match status" value="1"/>
</dbReference>
<dbReference type="Pfam" id="PF14054">
    <property type="entry name" value="DUF4249"/>
    <property type="match status" value="1"/>
</dbReference>
<keyword evidence="2" id="KW-1185">Reference proteome</keyword>
<gene>
    <name evidence="1" type="ORF">HNP25_001991</name>
</gene>
<evidence type="ECO:0000313" key="1">
    <source>
        <dbReference type="EMBL" id="MBB6003335.1"/>
    </source>
</evidence>
<dbReference type="AlphaFoldDB" id="A0A841EJI4"/>
<evidence type="ECO:0000313" key="2">
    <source>
        <dbReference type="Proteomes" id="UP000524404"/>
    </source>
</evidence>
<evidence type="ECO:0008006" key="3">
    <source>
        <dbReference type="Google" id="ProtNLM"/>
    </source>
</evidence>